<dbReference type="RefSeq" id="XP_007928226.1">
    <property type="nucleotide sequence ID" value="XM_007930035.1"/>
</dbReference>
<proteinExistence type="predicted"/>
<dbReference type="VEuPathDB" id="FungiDB:MYCFIDRAFT_176229"/>
<protein>
    <submittedName>
        <fullName evidence="1">Uncharacterized protein</fullName>
    </submittedName>
</protein>
<accession>M3AUP1</accession>
<organism evidence="1 2">
    <name type="scientific">Pseudocercospora fijiensis (strain CIRAD86)</name>
    <name type="common">Black leaf streak disease fungus</name>
    <name type="synonym">Mycosphaerella fijiensis</name>
    <dbReference type="NCBI Taxonomy" id="383855"/>
    <lineage>
        <taxon>Eukaryota</taxon>
        <taxon>Fungi</taxon>
        <taxon>Dikarya</taxon>
        <taxon>Ascomycota</taxon>
        <taxon>Pezizomycotina</taxon>
        <taxon>Dothideomycetes</taxon>
        <taxon>Dothideomycetidae</taxon>
        <taxon>Mycosphaerellales</taxon>
        <taxon>Mycosphaerellaceae</taxon>
        <taxon>Pseudocercospora</taxon>
    </lineage>
</organism>
<dbReference type="AlphaFoldDB" id="M3AUP1"/>
<dbReference type="Gene3D" id="3.50.50.100">
    <property type="match status" value="1"/>
</dbReference>
<name>M3AUP1_PSEFD</name>
<dbReference type="Proteomes" id="UP000016932">
    <property type="component" value="Unassembled WGS sequence"/>
</dbReference>
<dbReference type="GeneID" id="19333516"/>
<dbReference type="STRING" id="383855.M3AUP1"/>
<dbReference type="HOGENOM" id="CLU_1611499_0_0_1"/>
<dbReference type="EMBL" id="KB446560">
    <property type="protein sequence ID" value="EME80863.1"/>
    <property type="molecule type" value="Genomic_DNA"/>
</dbReference>
<reference evidence="1 2" key="1">
    <citation type="journal article" date="2012" name="PLoS Pathog.">
        <title>Diverse lifestyles and strategies of plant pathogenesis encoded in the genomes of eighteen Dothideomycetes fungi.</title>
        <authorList>
            <person name="Ohm R.A."/>
            <person name="Feau N."/>
            <person name="Henrissat B."/>
            <person name="Schoch C.L."/>
            <person name="Horwitz B.A."/>
            <person name="Barry K.W."/>
            <person name="Condon B.J."/>
            <person name="Copeland A.C."/>
            <person name="Dhillon B."/>
            <person name="Glaser F."/>
            <person name="Hesse C.N."/>
            <person name="Kosti I."/>
            <person name="LaButti K."/>
            <person name="Lindquist E.A."/>
            <person name="Lucas S."/>
            <person name="Salamov A.A."/>
            <person name="Bradshaw R.E."/>
            <person name="Ciuffetti L."/>
            <person name="Hamelin R.C."/>
            <person name="Kema G.H.J."/>
            <person name="Lawrence C."/>
            <person name="Scott J.A."/>
            <person name="Spatafora J.W."/>
            <person name="Turgeon B.G."/>
            <person name="de Wit P.J.G.M."/>
            <person name="Zhong S."/>
            <person name="Goodwin S.B."/>
            <person name="Grigoriev I.V."/>
        </authorList>
    </citation>
    <scope>NUCLEOTIDE SEQUENCE [LARGE SCALE GENOMIC DNA]</scope>
    <source>
        <strain evidence="1 2">CIRAD86</strain>
    </source>
</reference>
<evidence type="ECO:0000313" key="1">
    <source>
        <dbReference type="EMBL" id="EME80863.1"/>
    </source>
</evidence>
<keyword evidence="2" id="KW-1185">Reference proteome</keyword>
<evidence type="ECO:0000313" key="2">
    <source>
        <dbReference type="Proteomes" id="UP000016932"/>
    </source>
</evidence>
<dbReference type="KEGG" id="pfj:MYCFIDRAFT_176229"/>
<gene>
    <name evidence="1" type="ORF">MYCFIDRAFT_176229</name>
</gene>
<sequence length="165" mass="18414">MEHFQITVCDVVDKILPMFDEKLSKHAIQNFGRKGITIKTSHSIGELQRGFPRVLGSGENDDILLQASGSSRMDKNRIIGSWLGDGRLEHRVNGDRDRQPHLLSNPFIIEIAEIIGRLLASTEEPEIRELQLDAASQDKGEPKGVLSSDLGSPVHTVFIARRFAY</sequence>